<comment type="caution">
    <text evidence="8">The sequence shown here is derived from an EMBL/GenBank/DDBJ whole genome shotgun (WGS) entry which is preliminary data.</text>
</comment>
<reference evidence="9" key="1">
    <citation type="submission" date="2017-09" db="EMBL/GenBank/DDBJ databases">
        <title>Depth-based differentiation of microbial function through sediment-hosted aquifers and enrichment of novel symbionts in the deep terrestrial subsurface.</title>
        <authorList>
            <person name="Probst A.J."/>
            <person name="Ladd B."/>
            <person name="Jarett J.K."/>
            <person name="Geller-Mcgrath D.E."/>
            <person name="Sieber C.M.K."/>
            <person name="Emerson J.B."/>
            <person name="Anantharaman K."/>
            <person name="Thomas B.C."/>
            <person name="Malmstrom R."/>
            <person name="Stieglmeier M."/>
            <person name="Klingl A."/>
            <person name="Woyke T."/>
            <person name="Ryan C.M."/>
            <person name="Banfield J.F."/>
        </authorList>
    </citation>
    <scope>NUCLEOTIDE SEQUENCE [LARGE SCALE GENOMIC DNA]</scope>
</reference>
<dbReference type="Pfam" id="PF01029">
    <property type="entry name" value="NusB"/>
    <property type="match status" value="1"/>
</dbReference>
<sequence>MDNRHTKRLHTIQNLYALCFEADEEKRSIPHKDDESTSQILKNLETIDQHIQDHAPKYPIDKISKIDISILRLAVYELLIEKKEPMKVIINEAIELAKELGNDRSYSFVNAVLGSLNTEVTTPK</sequence>
<dbReference type="InterPro" id="IPR035926">
    <property type="entry name" value="NusB-like_sf"/>
</dbReference>
<evidence type="ECO:0000313" key="9">
    <source>
        <dbReference type="Proteomes" id="UP000231383"/>
    </source>
</evidence>
<accession>A0A2M8EYR7</accession>
<dbReference type="PANTHER" id="PTHR11078">
    <property type="entry name" value="N UTILIZATION SUBSTANCE PROTEIN B-RELATED"/>
    <property type="match status" value="1"/>
</dbReference>
<keyword evidence="2 6" id="KW-0889">Transcription antitermination</keyword>
<comment type="similarity">
    <text evidence="1 6">Belongs to the NusB family.</text>
</comment>
<evidence type="ECO:0000256" key="1">
    <source>
        <dbReference type="ARBA" id="ARBA00005952"/>
    </source>
</evidence>
<protein>
    <recommendedName>
        <fullName evidence="6">Transcription antitermination protein NusB</fullName>
    </recommendedName>
    <alternativeName>
        <fullName evidence="6">Antitermination factor NusB</fullName>
    </alternativeName>
</protein>
<evidence type="ECO:0000256" key="3">
    <source>
        <dbReference type="ARBA" id="ARBA00022884"/>
    </source>
</evidence>
<dbReference type="Gene3D" id="1.10.940.10">
    <property type="entry name" value="NusB-like"/>
    <property type="match status" value="1"/>
</dbReference>
<name>A0A2M8EYR7_9BACT</name>
<dbReference type="NCBIfam" id="TIGR01951">
    <property type="entry name" value="nusB"/>
    <property type="match status" value="1"/>
</dbReference>
<evidence type="ECO:0000313" key="8">
    <source>
        <dbReference type="EMBL" id="PJC31776.1"/>
    </source>
</evidence>
<evidence type="ECO:0000256" key="4">
    <source>
        <dbReference type="ARBA" id="ARBA00023015"/>
    </source>
</evidence>
<evidence type="ECO:0000256" key="5">
    <source>
        <dbReference type="ARBA" id="ARBA00023163"/>
    </source>
</evidence>
<evidence type="ECO:0000256" key="6">
    <source>
        <dbReference type="HAMAP-Rule" id="MF_00073"/>
    </source>
</evidence>
<keyword evidence="5 6" id="KW-0804">Transcription</keyword>
<dbReference type="Proteomes" id="UP000231383">
    <property type="component" value="Unassembled WGS sequence"/>
</dbReference>
<gene>
    <name evidence="6 8" type="primary">nusB</name>
    <name evidence="8" type="ORF">CO051_03785</name>
</gene>
<dbReference type="SUPFAM" id="SSF48013">
    <property type="entry name" value="NusB-like"/>
    <property type="match status" value="1"/>
</dbReference>
<dbReference type="HAMAP" id="MF_00073">
    <property type="entry name" value="NusB"/>
    <property type="match status" value="1"/>
</dbReference>
<organism evidence="8 9">
    <name type="scientific">Candidatus Roizmanbacteria bacterium CG_4_9_14_0_2_um_filter_39_13</name>
    <dbReference type="NCBI Taxonomy" id="1974839"/>
    <lineage>
        <taxon>Bacteria</taxon>
        <taxon>Candidatus Roizmaniibacteriota</taxon>
    </lineage>
</organism>
<feature type="domain" description="NusB/RsmB/TIM44" evidence="7">
    <location>
        <begin position="35"/>
        <end position="116"/>
    </location>
</feature>
<proteinExistence type="inferred from homology"/>
<dbReference type="PANTHER" id="PTHR11078:SF3">
    <property type="entry name" value="ANTITERMINATION NUSB DOMAIN-CONTAINING PROTEIN"/>
    <property type="match status" value="1"/>
</dbReference>
<dbReference type="AlphaFoldDB" id="A0A2M8EYR7"/>
<dbReference type="GO" id="GO:0003723">
    <property type="term" value="F:RNA binding"/>
    <property type="evidence" value="ECO:0007669"/>
    <property type="project" value="UniProtKB-UniRule"/>
</dbReference>
<evidence type="ECO:0000256" key="2">
    <source>
        <dbReference type="ARBA" id="ARBA00022814"/>
    </source>
</evidence>
<comment type="function">
    <text evidence="6">Involved in transcription antitermination. Required for transcription of ribosomal RNA (rRNA) genes. Binds specifically to the boxA antiterminator sequence of the ribosomal RNA (rrn) operons.</text>
</comment>
<dbReference type="EMBL" id="PFSC01000105">
    <property type="protein sequence ID" value="PJC31776.1"/>
    <property type="molecule type" value="Genomic_DNA"/>
</dbReference>
<dbReference type="GO" id="GO:0006353">
    <property type="term" value="P:DNA-templated transcription termination"/>
    <property type="evidence" value="ECO:0007669"/>
    <property type="project" value="UniProtKB-UniRule"/>
</dbReference>
<dbReference type="InterPro" id="IPR011605">
    <property type="entry name" value="NusB_fam"/>
</dbReference>
<dbReference type="InterPro" id="IPR006027">
    <property type="entry name" value="NusB_RsmB_TIM44"/>
</dbReference>
<dbReference type="GO" id="GO:0005829">
    <property type="term" value="C:cytosol"/>
    <property type="evidence" value="ECO:0007669"/>
    <property type="project" value="TreeGrafter"/>
</dbReference>
<evidence type="ECO:0000259" key="7">
    <source>
        <dbReference type="Pfam" id="PF01029"/>
    </source>
</evidence>
<keyword evidence="3 6" id="KW-0694">RNA-binding</keyword>
<keyword evidence="4 6" id="KW-0805">Transcription regulation</keyword>
<dbReference type="GO" id="GO:0031564">
    <property type="term" value="P:transcription antitermination"/>
    <property type="evidence" value="ECO:0007669"/>
    <property type="project" value="UniProtKB-KW"/>
</dbReference>